<dbReference type="InParanoid" id="A0A6L2QAN5"/>
<dbReference type="FunCoup" id="A0A6L2QAN5">
    <property type="interactions" value="88"/>
</dbReference>
<evidence type="ECO:0000313" key="4">
    <source>
        <dbReference type="EMBL" id="GFG40772.1"/>
    </source>
</evidence>
<feature type="region of interest" description="Disordered" evidence="2">
    <location>
        <begin position="306"/>
        <end position="326"/>
    </location>
</feature>
<dbReference type="SMART" id="SM00449">
    <property type="entry name" value="SPRY"/>
    <property type="match status" value="1"/>
</dbReference>
<dbReference type="SUPFAM" id="SSF49899">
    <property type="entry name" value="Concanavalin A-like lectins/glucanases"/>
    <property type="match status" value="1"/>
</dbReference>
<proteinExistence type="predicted"/>
<dbReference type="OrthoDB" id="5951542at2759"/>
<dbReference type="InterPro" id="IPR035754">
    <property type="entry name" value="SPRY_SPSB3"/>
</dbReference>
<evidence type="ECO:0000256" key="1">
    <source>
        <dbReference type="ARBA" id="ARBA00022786"/>
    </source>
</evidence>
<dbReference type="Pfam" id="PF00622">
    <property type="entry name" value="SPRY"/>
    <property type="match status" value="1"/>
</dbReference>
<evidence type="ECO:0000259" key="3">
    <source>
        <dbReference type="PROSITE" id="PS50188"/>
    </source>
</evidence>
<protein>
    <recommendedName>
        <fullName evidence="3">B30.2/SPRY domain-containing protein</fullName>
    </recommendedName>
</protein>
<dbReference type="InterPro" id="IPR043136">
    <property type="entry name" value="B30.2/SPRY_sf"/>
</dbReference>
<dbReference type="InterPro" id="IPR003877">
    <property type="entry name" value="SPRY_dom"/>
</dbReference>
<dbReference type="GO" id="GO:0043161">
    <property type="term" value="P:proteasome-mediated ubiquitin-dependent protein catabolic process"/>
    <property type="evidence" value="ECO:0007669"/>
    <property type="project" value="TreeGrafter"/>
</dbReference>
<evidence type="ECO:0000313" key="5">
    <source>
        <dbReference type="Proteomes" id="UP000502823"/>
    </source>
</evidence>
<evidence type="ECO:0000256" key="2">
    <source>
        <dbReference type="SAM" id="MobiDB-lite"/>
    </source>
</evidence>
<name>A0A6L2QAN5_COPFO</name>
<dbReference type="CDD" id="cd12876">
    <property type="entry name" value="SPRY_SOCS3"/>
    <property type="match status" value="1"/>
</dbReference>
<dbReference type="Proteomes" id="UP000502823">
    <property type="component" value="Unassembled WGS sequence"/>
</dbReference>
<dbReference type="PANTHER" id="PTHR12245:SF5">
    <property type="entry name" value="SPRY DOMAIN-CONTAINING SOCS BOX PROTEIN 3"/>
    <property type="match status" value="1"/>
</dbReference>
<dbReference type="Gene3D" id="2.60.120.920">
    <property type="match status" value="1"/>
</dbReference>
<dbReference type="InterPro" id="IPR050672">
    <property type="entry name" value="FBXO45-Fsn/SPSB_families"/>
</dbReference>
<dbReference type="GO" id="GO:0019005">
    <property type="term" value="C:SCF ubiquitin ligase complex"/>
    <property type="evidence" value="ECO:0007669"/>
    <property type="project" value="TreeGrafter"/>
</dbReference>
<reference evidence="5" key="1">
    <citation type="submission" date="2020-01" db="EMBL/GenBank/DDBJ databases">
        <title>Draft genome sequence of the Termite Coptotermes fromosanus.</title>
        <authorList>
            <person name="Itakura S."/>
            <person name="Yosikawa Y."/>
            <person name="Umezawa K."/>
        </authorList>
    </citation>
    <scope>NUCLEOTIDE SEQUENCE [LARGE SCALE GENOMIC DNA]</scope>
</reference>
<keyword evidence="5" id="KW-1185">Reference proteome</keyword>
<keyword evidence="1" id="KW-0833">Ubl conjugation pathway</keyword>
<comment type="caution">
    <text evidence="4">The sequence shown here is derived from an EMBL/GenBank/DDBJ whole genome shotgun (WGS) entry which is preliminary data.</text>
</comment>
<dbReference type="PANTHER" id="PTHR12245">
    <property type="entry name" value="SPRY DOMAIN CONTAINING SOCS BOX PROTEIN"/>
    <property type="match status" value="1"/>
</dbReference>
<dbReference type="InterPro" id="IPR001870">
    <property type="entry name" value="B30.2/SPRY"/>
</dbReference>
<dbReference type="PROSITE" id="PS50188">
    <property type="entry name" value="B302_SPRY"/>
    <property type="match status" value="1"/>
</dbReference>
<accession>A0A6L2QAN5</accession>
<organism evidence="4 5">
    <name type="scientific">Coptotermes formosanus</name>
    <name type="common">Formosan subterranean termite</name>
    <dbReference type="NCBI Taxonomy" id="36987"/>
    <lineage>
        <taxon>Eukaryota</taxon>
        <taxon>Metazoa</taxon>
        <taxon>Ecdysozoa</taxon>
        <taxon>Arthropoda</taxon>
        <taxon>Hexapoda</taxon>
        <taxon>Insecta</taxon>
        <taxon>Pterygota</taxon>
        <taxon>Neoptera</taxon>
        <taxon>Polyneoptera</taxon>
        <taxon>Dictyoptera</taxon>
        <taxon>Blattodea</taxon>
        <taxon>Blattoidea</taxon>
        <taxon>Termitoidae</taxon>
        <taxon>Rhinotermitidae</taxon>
        <taxon>Coptotermes</taxon>
    </lineage>
</organism>
<dbReference type="InterPro" id="IPR013320">
    <property type="entry name" value="ConA-like_dom_sf"/>
</dbReference>
<gene>
    <name evidence="4" type="ORF">Cfor_06050</name>
</gene>
<sequence>MPGYFQASRCRKVEVQPESFCSCEDSNVAGERLPCSCGEELDVHEWAWDNSVQTSASRLILDGREVRFHPGYSSGTAAVRGDKPCVTGSDYYWEIKVLTLLYGTDVMVGVCTDKVDLETSQFNFCSLLGSDEESWGYSYRGYIQHKGKMQPYGPPYGRGSIIGVHLDMWKGTLQFYLNRKPLGTAFTSLHGRTLYPVLSSTAAKSAMKVIYSSSFPSTLQLLCLKSVSSSSEMMKMLKTVPYLKSQIENEYWWLTPPEGSARSAGSYREYFMMEVAENEEGYDSDEDEDGSLASFCAYMSQTSSSSSQETVLKEETGNKRKWMSTGKGTEIEPSLFHNHCDTETSDDGTLSVNSKKLCVVCDVIV</sequence>
<dbReference type="AlphaFoldDB" id="A0A6L2QAN5"/>
<feature type="domain" description="B30.2/SPRY" evidence="3">
    <location>
        <begin position="25"/>
        <end position="216"/>
    </location>
</feature>
<dbReference type="EMBL" id="BLKM01002586">
    <property type="protein sequence ID" value="GFG40772.1"/>
    <property type="molecule type" value="Genomic_DNA"/>
</dbReference>